<dbReference type="InterPro" id="IPR001387">
    <property type="entry name" value="Cro/C1-type_HTH"/>
</dbReference>
<evidence type="ECO:0000259" key="1">
    <source>
        <dbReference type="PROSITE" id="PS50943"/>
    </source>
</evidence>
<dbReference type="Pfam" id="PF01381">
    <property type="entry name" value="HTH_3"/>
    <property type="match status" value="1"/>
</dbReference>
<feature type="domain" description="HTH cro/C1-type" evidence="1">
    <location>
        <begin position="15"/>
        <end position="75"/>
    </location>
</feature>
<dbReference type="InterPro" id="IPR010982">
    <property type="entry name" value="Lambda_DNA-bd_dom_sf"/>
</dbReference>
<dbReference type="SUPFAM" id="SSF47413">
    <property type="entry name" value="lambda repressor-like DNA-binding domains"/>
    <property type="match status" value="1"/>
</dbReference>
<evidence type="ECO:0000313" key="3">
    <source>
        <dbReference type="Proteomes" id="UP000886833"/>
    </source>
</evidence>
<evidence type="ECO:0000313" key="2">
    <source>
        <dbReference type="EMBL" id="HIT38366.1"/>
    </source>
</evidence>
<reference evidence="2" key="2">
    <citation type="journal article" date="2021" name="PeerJ">
        <title>Extensive microbial diversity within the chicken gut microbiome revealed by metagenomics and culture.</title>
        <authorList>
            <person name="Gilroy R."/>
            <person name="Ravi A."/>
            <person name="Getino M."/>
            <person name="Pursley I."/>
            <person name="Horton D.L."/>
            <person name="Alikhan N.F."/>
            <person name="Baker D."/>
            <person name="Gharbi K."/>
            <person name="Hall N."/>
            <person name="Watson M."/>
            <person name="Adriaenssens E.M."/>
            <person name="Foster-Nyarko E."/>
            <person name="Jarju S."/>
            <person name="Secka A."/>
            <person name="Antonio M."/>
            <person name="Oren A."/>
            <person name="Chaudhuri R.R."/>
            <person name="La Ragione R."/>
            <person name="Hildebrand F."/>
            <person name="Pallen M.J."/>
        </authorList>
    </citation>
    <scope>NUCLEOTIDE SEQUENCE</scope>
    <source>
        <strain evidence="2">CHK195-26880</strain>
    </source>
</reference>
<dbReference type="GO" id="GO:0003677">
    <property type="term" value="F:DNA binding"/>
    <property type="evidence" value="ECO:0007669"/>
    <property type="project" value="InterPro"/>
</dbReference>
<gene>
    <name evidence="2" type="ORF">IAB59_07820</name>
</gene>
<dbReference type="CDD" id="cd00093">
    <property type="entry name" value="HTH_XRE"/>
    <property type="match status" value="1"/>
</dbReference>
<dbReference type="PROSITE" id="PS50943">
    <property type="entry name" value="HTH_CROC1"/>
    <property type="match status" value="1"/>
</dbReference>
<dbReference type="AlphaFoldDB" id="A0A9D1KCP4"/>
<sequence length="95" mass="11102">MIITRKSKDILAINLKYYRYQSNLSQEKFAEAIDTTFLYEYQLEKGKRNPSVNMLDKLSTNISKLLDCNITSADLLSYDEKKIISSKRIDKRNSN</sequence>
<reference evidence="2" key="1">
    <citation type="submission" date="2020-10" db="EMBL/GenBank/DDBJ databases">
        <authorList>
            <person name="Gilroy R."/>
        </authorList>
    </citation>
    <scope>NUCLEOTIDE SEQUENCE</scope>
    <source>
        <strain evidence="2">CHK195-26880</strain>
    </source>
</reference>
<dbReference type="Proteomes" id="UP000886833">
    <property type="component" value="Unassembled WGS sequence"/>
</dbReference>
<name>A0A9D1KCP4_9FIRM</name>
<organism evidence="2 3">
    <name type="scientific">Candidatus Onthousia faecipullorum</name>
    <dbReference type="NCBI Taxonomy" id="2840887"/>
    <lineage>
        <taxon>Bacteria</taxon>
        <taxon>Bacillati</taxon>
        <taxon>Bacillota</taxon>
        <taxon>Bacilli</taxon>
        <taxon>Candidatus Onthousia</taxon>
    </lineage>
</organism>
<accession>A0A9D1KCP4</accession>
<dbReference type="Gene3D" id="1.10.260.40">
    <property type="entry name" value="lambda repressor-like DNA-binding domains"/>
    <property type="match status" value="1"/>
</dbReference>
<comment type="caution">
    <text evidence="2">The sequence shown here is derived from an EMBL/GenBank/DDBJ whole genome shotgun (WGS) entry which is preliminary data.</text>
</comment>
<proteinExistence type="predicted"/>
<protein>
    <submittedName>
        <fullName evidence="2">Helix-turn-helix transcriptional regulator</fullName>
    </submittedName>
</protein>
<dbReference type="EMBL" id="DVKQ01000101">
    <property type="protein sequence ID" value="HIT38366.1"/>
    <property type="molecule type" value="Genomic_DNA"/>
</dbReference>